<sequence length="140" mass="15880">MLPRRGSLQQATRGPQSRDKRRNDSKSPRSRKTQRHQKKSLRHMTTASRISRLLLGTASPSLLPSSTRTSRPRLARNVLQPRNLNSRWETKACPFQPGSQTGVSGTAGQRDSVGRDPWIPQRAGSTEWRCWFCTDSFLSH</sequence>
<accession>A0A834ABV7</accession>
<gene>
    <name evidence="2" type="ORF">HJG60_004666</name>
</gene>
<comment type="caution">
    <text evidence="2">The sequence shown here is derived from an EMBL/GenBank/DDBJ whole genome shotgun (WGS) entry which is preliminary data.</text>
</comment>
<feature type="compositionally biased region" description="Polar residues" evidence="1">
    <location>
        <begin position="97"/>
        <end position="109"/>
    </location>
</feature>
<organism evidence="2 3">
    <name type="scientific">Phyllostomus discolor</name>
    <name type="common">pale spear-nosed bat</name>
    <dbReference type="NCBI Taxonomy" id="89673"/>
    <lineage>
        <taxon>Eukaryota</taxon>
        <taxon>Metazoa</taxon>
        <taxon>Chordata</taxon>
        <taxon>Craniata</taxon>
        <taxon>Vertebrata</taxon>
        <taxon>Euteleostomi</taxon>
        <taxon>Mammalia</taxon>
        <taxon>Eutheria</taxon>
        <taxon>Laurasiatheria</taxon>
        <taxon>Chiroptera</taxon>
        <taxon>Yangochiroptera</taxon>
        <taxon>Phyllostomidae</taxon>
        <taxon>Phyllostominae</taxon>
        <taxon>Phyllostomus</taxon>
    </lineage>
</organism>
<evidence type="ECO:0000313" key="2">
    <source>
        <dbReference type="EMBL" id="KAF6108638.1"/>
    </source>
</evidence>
<feature type="region of interest" description="Disordered" evidence="1">
    <location>
        <begin position="90"/>
        <end position="119"/>
    </location>
</feature>
<dbReference type="AlphaFoldDB" id="A0A834ABV7"/>
<evidence type="ECO:0000256" key="1">
    <source>
        <dbReference type="SAM" id="MobiDB-lite"/>
    </source>
</evidence>
<feature type="region of interest" description="Disordered" evidence="1">
    <location>
        <begin position="1"/>
        <end position="47"/>
    </location>
</feature>
<feature type="compositionally biased region" description="Basic and acidic residues" evidence="1">
    <location>
        <begin position="16"/>
        <end position="27"/>
    </location>
</feature>
<dbReference type="EMBL" id="JABVXQ010000005">
    <property type="protein sequence ID" value="KAF6108638.1"/>
    <property type="molecule type" value="Genomic_DNA"/>
</dbReference>
<reference evidence="2 3" key="1">
    <citation type="journal article" date="2020" name="Nature">
        <title>Six reference-quality genomes reveal evolution of bat adaptations.</title>
        <authorList>
            <person name="Jebb D."/>
            <person name="Huang Z."/>
            <person name="Pippel M."/>
            <person name="Hughes G.M."/>
            <person name="Lavrichenko K."/>
            <person name="Devanna P."/>
            <person name="Winkler S."/>
            <person name="Jermiin L.S."/>
            <person name="Skirmuntt E.C."/>
            <person name="Katzourakis A."/>
            <person name="Burkitt-Gray L."/>
            <person name="Ray D.A."/>
            <person name="Sullivan K.A.M."/>
            <person name="Roscito J.G."/>
            <person name="Kirilenko B.M."/>
            <person name="Davalos L.M."/>
            <person name="Corthals A.P."/>
            <person name="Power M.L."/>
            <person name="Jones G."/>
            <person name="Ransome R.D."/>
            <person name="Dechmann D.K.N."/>
            <person name="Locatelli A.G."/>
            <person name="Puechmaille S.J."/>
            <person name="Fedrigo O."/>
            <person name="Jarvis E.D."/>
            <person name="Hiller M."/>
            <person name="Vernes S.C."/>
            <person name="Myers E.W."/>
            <person name="Teeling E.C."/>
        </authorList>
    </citation>
    <scope>NUCLEOTIDE SEQUENCE [LARGE SCALE GENOMIC DNA]</scope>
    <source>
        <strain evidence="2">Bat1K_MPI-CBG_1</strain>
    </source>
</reference>
<feature type="compositionally biased region" description="Basic residues" evidence="1">
    <location>
        <begin position="28"/>
        <end position="42"/>
    </location>
</feature>
<name>A0A834ABV7_9CHIR</name>
<dbReference type="Proteomes" id="UP000664940">
    <property type="component" value="Unassembled WGS sequence"/>
</dbReference>
<evidence type="ECO:0000313" key="3">
    <source>
        <dbReference type="Proteomes" id="UP000664940"/>
    </source>
</evidence>
<protein>
    <submittedName>
        <fullName evidence="2">Exosome component 10</fullName>
    </submittedName>
</protein>
<proteinExistence type="predicted"/>